<accession>A0A1W1WSV3</accession>
<keyword evidence="11" id="KW-1006">Bacterial flagellum protein export</keyword>
<feature type="domain" description="AAA+ ATPase" evidence="14">
    <location>
        <begin position="193"/>
        <end position="336"/>
    </location>
</feature>
<keyword evidence="10" id="KW-0472">Membrane</keyword>
<dbReference type="RefSeq" id="WP_084275518.1">
    <property type="nucleotide sequence ID" value="NZ_AP026671.1"/>
</dbReference>
<keyword evidence="8" id="KW-0653">Protein transport</keyword>
<dbReference type="FunFam" id="3.40.50.300:FF:000695">
    <property type="entry name" value="Flagellar biosynthesis regulator FlhF"/>
    <property type="match status" value="1"/>
</dbReference>
<dbReference type="Gene3D" id="3.40.50.300">
    <property type="entry name" value="P-loop containing nucleotide triphosphate hydrolases"/>
    <property type="match status" value="1"/>
</dbReference>
<comment type="similarity">
    <text evidence="2">Belongs to the GTP-binding SRP family.</text>
</comment>
<dbReference type="InterPro" id="IPR047040">
    <property type="entry name" value="FlhF__GTPase_dom"/>
</dbReference>
<dbReference type="Proteomes" id="UP000192602">
    <property type="component" value="Unassembled WGS sequence"/>
</dbReference>
<dbReference type="GO" id="GO:0044781">
    <property type="term" value="P:bacterial-type flagellum organization"/>
    <property type="evidence" value="ECO:0007669"/>
    <property type="project" value="UniProtKB-KW"/>
</dbReference>
<evidence type="ECO:0000256" key="6">
    <source>
        <dbReference type="ARBA" id="ARBA00022741"/>
    </source>
</evidence>
<evidence type="ECO:0000256" key="10">
    <source>
        <dbReference type="ARBA" id="ARBA00023136"/>
    </source>
</evidence>
<keyword evidence="16" id="KW-0966">Cell projection</keyword>
<gene>
    <name evidence="16" type="ORF">SAMN05660197_1088</name>
</gene>
<dbReference type="SUPFAM" id="SSF52540">
    <property type="entry name" value="P-loop containing nucleoside triphosphate hydrolases"/>
    <property type="match status" value="1"/>
</dbReference>
<dbReference type="Pfam" id="PF00448">
    <property type="entry name" value="SRP54"/>
    <property type="match status" value="1"/>
</dbReference>
<evidence type="ECO:0000313" key="17">
    <source>
        <dbReference type="Proteomes" id="UP000192602"/>
    </source>
</evidence>
<keyword evidence="4" id="KW-0813">Transport</keyword>
<proteinExistence type="inferred from homology"/>
<evidence type="ECO:0000256" key="13">
    <source>
        <dbReference type="ARBA" id="ARBA00030866"/>
    </source>
</evidence>
<dbReference type="GO" id="GO:0005047">
    <property type="term" value="F:signal recognition particle binding"/>
    <property type="evidence" value="ECO:0007669"/>
    <property type="project" value="TreeGrafter"/>
</dbReference>
<dbReference type="GO" id="GO:0006614">
    <property type="term" value="P:SRP-dependent cotranslational protein targeting to membrane"/>
    <property type="evidence" value="ECO:0007669"/>
    <property type="project" value="InterPro"/>
</dbReference>
<dbReference type="STRING" id="1069081.SAMN05660197_1088"/>
<evidence type="ECO:0000256" key="2">
    <source>
        <dbReference type="ARBA" id="ARBA00008531"/>
    </source>
</evidence>
<dbReference type="InterPro" id="IPR027417">
    <property type="entry name" value="P-loop_NTPase"/>
</dbReference>
<evidence type="ECO:0000256" key="3">
    <source>
        <dbReference type="ARBA" id="ARBA00014919"/>
    </source>
</evidence>
<evidence type="ECO:0000256" key="12">
    <source>
        <dbReference type="ARBA" id="ARBA00025337"/>
    </source>
</evidence>
<dbReference type="GO" id="GO:0005886">
    <property type="term" value="C:plasma membrane"/>
    <property type="evidence" value="ECO:0007669"/>
    <property type="project" value="UniProtKB-SubCell"/>
</dbReference>
<keyword evidence="7" id="KW-1005">Bacterial flagellum biogenesis</keyword>
<dbReference type="EMBL" id="FWWZ01000001">
    <property type="protein sequence ID" value="SMC09282.1"/>
    <property type="molecule type" value="Genomic_DNA"/>
</dbReference>
<dbReference type="CDD" id="cd17873">
    <property type="entry name" value="FlhF"/>
    <property type="match status" value="1"/>
</dbReference>
<keyword evidence="5" id="KW-1003">Cell membrane</keyword>
<dbReference type="Gene3D" id="1.20.120.1380">
    <property type="entry name" value="Flagellar FlhF biosynthesis protein, N domain"/>
    <property type="match status" value="1"/>
</dbReference>
<evidence type="ECO:0000256" key="11">
    <source>
        <dbReference type="ARBA" id="ARBA00023225"/>
    </source>
</evidence>
<feature type="domain" description="SRP54-type proteins GTP-binding" evidence="15">
    <location>
        <begin position="194"/>
        <end position="387"/>
    </location>
</feature>
<keyword evidence="6" id="KW-0547">Nucleotide-binding</keyword>
<dbReference type="GO" id="GO:0005525">
    <property type="term" value="F:GTP binding"/>
    <property type="evidence" value="ECO:0007669"/>
    <property type="project" value="UniProtKB-KW"/>
</dbReference>
<keyword evidence="17" id="KW-1185">Reference proteome</keyword>
<organism evidence="16 17">
    <name type="scientific">Nitratiruptor tergarcus DSM 16512</name>
    <dbReference type="NCBI Taxonomy" id="1069081"/>
    <lineage>
        <taxon>Bacteria</taxon>
        <taxon>Pseudomonadati</taxon>
        <taxon>Campylobacterota</taxon>
        <taxon>Epsilonproteobacteria</taxon>
        <taxon>Nautiliales</taxon>
        <taxon>Nitratiruptoraceae</taxon>
        <taxon>Nitratiruptor</taxon>
    </lineage>
</organism>
<evidence type="ECO:0000256" key="9">
    <source>
        <dbReference type="ARBA" id="ARBA00023134"/>
    </source>
</evidence>
<evidence type="ECO:0000256" key="7">
    <source>
        <dbReference type="ARBA" id="ARBA00022795"/>
    </source>
</evidence>
<dbReference type="InterPro" id="IPR003593">
    <property type="entry name" value="AAA+_ATPase"/>
</dbReference>
<evidence type="ECO:0000256" key="5">
    <source>
        <dbReference type="ARBA" id="ARBA00022475"/>
    </source>
</evidence>
<dbReference type="SMART" id="SM00382">
    <property type="entry name" value="AAA"/>
    <property type="match status" value="1"/>
</dbReference>
<dbReference type="GO" id="GO:0003924">
    <property type="term" value="F:GTPase activity"/>
    <property type="evidence" value="ECO:0007669"/>
    <property type="project" value="InterPro"/>
</dbReference>
<dbReference type="InterPro" id="IPR000897">
    <property type="entry name" value="SRP54_GTPase_dom"/>
</dbReference>
<reference evidence="17" key="1">
    <citation type="submission" date="2017-04" db="EMBL/GenBank/DDBJ databases">
        <authorList>
            <person name="Varghese N."/>
            <person name="Submissions S."/>
        </authorList>
    </citation>
    <scope>NUCLEOTIDE SEQUENCE [LARGE SCALE GENOMIC DNA]</scope>
    <source>
        <strain evidence="17">DSM 16512</strain>
    </source>
</reference>
<name>A0A1W1WSV3_9BACT</name>
<keyword evidence="16" id="KW-0282">Flagellum</keyword>
<evidence type="ECO:0000256" key="4">
    <source>
        <dbReference type="ARBA" id="ARBA00022448"/>
    </source>
</evidence>
<dbReference type="OrthoDB" id="9778554at2"/>
<evidence type="ECO:0000259" key="14">
    <source>
        <dbReference type="SMART" id="SM00382"/>
    </source>
</evidence>
<comment type="subcellular location">
    <subcellularLocation>
        <location evidence="1">Cell membrane</location>
        <topology evidence="1">Peripheral membrane protein</topology>
        <orientation evidence="1">Cytoplasmic side</orientation>
    </subcellularLocation>
</comment>
<dbReference type="GO" id="GO:0015031">
    <property type="term" value="P:protein transport"/>
    <property type="evidence" value="ECO:0007669"/>
    <property type="project" value="UniProtKB-KW"/>
</dbReference>
<evidence type="ECO:0000256" key="1">
    <source>
        <dbReference type="ARBA" id="ARBA00004413"/>
    </source>
</evidence>
<comment type="function">
    <text evidence="12">Necessary for flagellar biosynthesis. May be involved in translocation of the flagellum.</text>
</comment>
<evidence type="ECO:0000256" key="8">
    <source>
        <dbReference type="ARBA" id="ARBA00022927"/>
    </source>
</evidence>
<keyword evidence="16" id="KW-0969">Cilium</keyword>
<evidence type="ECO:0000259" key="15">
    <source>
        <dbReference type="SMART" id="SM00962"/>
    </source>
</evidence>
<dbReference type="PANTHER" id="PTHR43134:SF3">
    <property type="entry name" value="FLAGELLAR BIOSYNTHESIS PROTEIN FLHF"/>
    <property type="match status" value="1"/>
</dbReference>
<dbReference type="AlphaFoldDB" id="A0A1W1WSV3"/>
<keyword evidence="9" id="KW-0342">GTP-binding</keyword>
<sequence length="390" mass="44233">MEIVKYEGYNLDELIQQAKKEYGDEVKIISYEVSEKGLIPFLKKKKYSLFVQVPTPEEGFFDILAKEEKNQEVDRFLERIEKMIDKKIEPLKKAIVKGEVNFGEVPPHANIAAPLNFAEEFKEFTGDALELIKLLIKKDVDPKIAKLLVKESCGFDIDANKFDLNTSFFKEALVKAIEKKIKFKGPLKIQKGAFKVFAFVGPTGVGKTTNLFKIASELVINQKLKIAVISIDTFKVGAIQQARSFSNILNIPFYAITDSKNLKKTLQNLNGVDVVLIDTVGRSHYDYWRLGEMKEILGSGSDFMEISLVISCNYKNSEAMEIVNRYRTFFPISEIFFTKIDETYKPGILLNLPIKSNIPVSFISTGQKVPEDIRVLNPERIANYILGESV</sequence>
<evidence type="ECO:0000313" key="16">
    <source>
        <dbReference type="EMBL" id="SMC09282.1"/>
    </source>
</evidence>
<protein>
    <recommendedName>
        <fullName evidence="3">Flagellar biosynthesis protein FlhF</fullName>
    </recommendedName>
    <alternativeName>
        <fullName evidence="13">Flagella-associated GTP-binding protein</fullName>
    </alternativeName>
</protein>
<dbReference type="SMART" id="SM00962">
    <property type="entry name" value="SRP54"/>
    <property type="match status" value="1"/>
</dbReference>
<dbReference type="PANTHER" id="PTHR43134">
    <property type="entry name" value="SIGNAL RECOGNITION PARTICLE RECEPTOR SUBUNIT ALPHA"/>
    <property type="match status" value="1"/>
</dbReference>